<proteinExistence type="predicted"/>
<protein>
    <submittedName>
        <fullName evidence="1">Uncharacterized protein</fullName>
    </submittedName>
</protein>
<evidence type="ECO:0000313" key="2">
    <source>
        <dbReference type="Proteomes" id="UP001234202"/>
    </source>
</evidence>
<dbReference type="EMBL" id="JASBWV010000002">
    <property type="protein sequence ID" value="KAJ9127389.1"/>
    <property type="molecule type" value="Genomic_DNA"/>
</dbReference>
<evidence type="ECO:0000313" key="1">
    <source>
        <dbReference type="EMBL" id="KAJ9127389.1"/>
    </source>
</evidence>
<sequence>MSSPSSHLRRGSSSSSSRPIVEARAVPIDVSRAERLESIGQSSTGSWEGGRLSKLTKSPVASSSVMHDLAEEETRVEGGRDGTAVGATQPSRLSRDALAFQPSPTAKGVSPSADATDATNVSEHIPMSQFQSTWKEKPRPQREGYGFRPRSGASTPTGPSFSSTQTPAAPGLSALTSQLQDHSPHNQREQVGGGQRQDKGLATPGSSRVPDSYYQDLANATGGVAGMNINARQAAAAASSHIREGKQKAGEEEYDEEADFKGFSAADPGYFGDADDVDIVNAAGLGWPAKYTDRRLESTPEQSKETMGRLTQAIRTVLECIGEDPNREGLERTPERYAKALMWMTKGYEERLSDVINDAIFAEDHEEMVIVRDIDVFSLCEHHMVPFIGKISIGYIPNKHVLGLSKLARIAETFSRRLQVQERLTKQVALAVMEAIRPRGVAVVMEASTQQKTREEFLTLIRSDRR</sequence>
<reference evidence="1" key="1">
    <citation type="submission" date="2023-04" db="EMBL/GenBank/DDBJ databases">
        <title>Draft Genome sequencing of Naganishia species isolated from polar environments using Oxford Nanopore Technology.</title>
        <authorList>
            <person name="Leo P."/>
            <person name="Venkateswaran K."/>
        </authorList>
    </citation>
    <scope>NUCLEOTIDE SEQUENCE</scope>
    <source>
        <strain evidence="1">DBVPG 5303</strain>
    </source>
</reference>
<dbReference type="Proteomes" id="UP001234202">
    <property type="component" value="Unassembled WGS sequence"/>
</dbReference>
<name>A0ACC2XTL6_9TREE</name>
<keyword evidence="2" id="KW-1185">Reference proteome</keyword>
<comment type="caution">
    <text evidence="1">The sequence shown here is derived from an EMBL/GenBank/DDBJ whole genome shotgun (WGS) entry which is preliminary data.</text>
</comment>
<accession>A0ACC2XTL6</accession>
<organism evidence="1 2">
    <name type="scientific">Naganishia onofrii</name>
    <dbReference type="NCBI Taxonomy" id="1851511"/>
    <lineage>
        <taxon>Eukaryota</taxon>
        <taxon>Fungi</taxon>
        <taxon>Dikarya</taxon>
        <taxon>Basidiomycota</taxon>
        <taxon>Agaricomycotina</taxon>
        <taxon>Tremellomycetes</taxon>
        <taxon>Filobasidiales</taxon>
        <taxon>Filobasidiaceae</taxon>
        <taxon>Naganishia</taxon>
    </lineage>
</organism>
<gene>
    <name evidence="1" type="ORF">QFC24_000796</name>
</gene>